<protein>
    <submittedName>
        <fullName evidence="11">Protein Tax-1</fullName>
    </submittedName>
</protein>
<reference evidence="11" key="1">
    <citation type="submission" date="2020-05" db="EMBL/GenBank/DDBJ databases">
        <title>Phylogenomic resolution of chytrid fungi.</title>
        <authorList>
            <person name="Stajich J.E."/>
            <person name="Amses K."/>
            <person name="Simmons R."/>
            <person name="Seto K."/>
            <person name="Myers J."/>
            <person name="Bonds A."/>
            <person name="Quandt C.A."/>
            <person name="Barry K."/>
            <person name="Liu P."/>
            <person name="Grigoriev I."/>
            <person name="Longcore J.E."/>
            <person name="James T.Y."/>
        </authorList>
    </citation>
    <scope>NUCLEOTIDE SEQUENCE</scope>
    <source>
        <strain evidence="11">JEL0318</strain>
    </source>
</reference>
<dbReference type="PANTHER" id="PTHR14517">
    <property type="entry name" value="RIB43A-RELATED"/>
    <property type="match status" value="1"/>
</dbReference>
<feature type="non-terminal residue" evidence="11">
    <location>
        <position position="378"/>
    </location>
</feature>
<feature type="coiled-coil region" evidence="10">
    <location>
        <begin position="285"/>
        <end position="331"/>
    </location>
</feature>
<sequence>MYKVEIPSDTLRDAAIQRRRQLDEERKKRIFDPKLRIYGIDVKALEEQIRMKQEVRDVERQREEAFDHTTRHTNQILERMDEAAAQAAKQRAHELDLFRRQNQPTHLRRDYDLYNPLALKNERPPRCSSADNRCGISACQTFEGEDLASWERRRLQKEQMRVWAEQGAWEKRKERWREEEERRKYEEYQAEISAKTLELQKAVEQASQEQAKRDRETNLQLAEQRRLKEAADRHREEELSLREIESQYNGTFLTERPDVFCIGGGHQVRVEEFKGITPEQHYYILQMQEKQRREAEHRRTQTRAQETAFAIQEAANLRAETLLQREKLRKDREEAVRMRDANRSKAGEDKLRKHYMDKVLYTNPPTADFFAQFNTSSR</sequence>
<keyword evidence="8" id="KW-0966">Cell projection</keyword>
<organism evidence="11 12">
    <name type="scientific">Rhizophlyctis rosea</name>
    <dbReference type="NCBI Taxonomy" id="64517"/>
    <lineage>
        <taxon>Eukaryota</taxon>
        <taxon>Fungi</taxon>
        <taxon>Fungi incertae sedis</taxon>
        <taxon>Chytridiomycota</taxon>
        <taxon>Chytridiomycota incertae sedis</taxon>
        <taxon>Chytridiomycetes</taxon>
        <taxon>Rhizophlyctidales</taxon>
        <taxon>Rhizophlyctidaceae</taxon>
        <taxon>Rhizophlyctis</taxon>
    </lineage>
</organism>
<gene>
    <name evidence="11" type="primary">RIBC2</name>
    <name evidence="11" type="ORF">HK097_003607</name>
</gene>
<dbReference type="AlphaFoldDB" id="A0AAD5WZH3"/>
<evidence type="ECO:0000256" key="10">
    <source>
        <dbReference type="SAM" id="Coils"/>
    </source>
</evidence>
<proteinExistence type="inferred from homology"/>
<keyword evidence="6" id="KW-0969">Cilium</keyword>
<evidence type="ECO:0000313" key="12">
    <source>
        <dbReference type="Proteomes" id="UP001212841"/>
    </source>
</evidence>
<evidence type="ECO:0000256" key="2">
    <source>
        <dbReference type="ARBA" id="ARBA00006875"/>
    </source>
</evidence>
<evidence type="ECO:0000256" key="6">
    <source>
        <dbReference type="ARBA" id="ARBA00023069"/>
    </source>
</evidence>
<feature type="coiled-coil region" evidence="10">
    <location>
        <begin position="171"/>
        <end position="247"/>
    </location>
</feature>
<evidence type="ECO:0000256" key="8">
    <source>
        <dbReference type="ARBA" id="ARBA00023273"/>
    </source>
</evidence>
<evidence type="ECO:0000256" key="9">
    <source>
        <dbReference type="ARBA" id="ARBA00046435"/>
    </source>
</evidence>
<accession>A0AAD5WZH3</accession>
<keyword evidence="4" id="KW-0282">Flagellum</keyword>
<name>A0AAD5WZH3_9FUNG</name>
<evidence type="ECO:0000313" key="11">
    <source>
        <dbReference type="EMBL" id="KAJ3037094.1"/>
    </source>
</evidence>
<evidence type="ECO:0000256" key="5">
    <source>
        <dbReference type="ARBA" id="ARBA00023054"/>
    </source>
</evidence>
<keyword evidence="5 10" id="KW-0175">Coiled coil</keyword>
<comment type="caution">
    <text evidence="11">The sequence shown here is derived from an EMBL/GenBank/DDBJ whole genome shotgun (WGS) entry which is preliminary data.</text>
</comment>
<evidence type="ECO:0000256" key="1">
    <source>
        <dbReference type="ARBA" id="ARBA00004611"/>
    </source>
</evidence>
<evidence type="ECO:0000256" key="3">
    <source>
        <dbReference type="ARBA" id="ARBA00022490"/>
    </source>
</evidence>
<dbReference type="Pfam" id="PF05914">
    <property type="entry name" value="RIB43A"/>
    <property type="match status" value="1"/>
</dbReference>
<comment type="subcellular location">
    <subcellularLocation>
        <location evidence="1">Cytoplasm</location>
        <location evidence="1">Cytoskeleton</location>
        <location evidence="1">Flagellum axoneme</location>
    </subcellularLocation>
</comment>
<comment type="similarity">
    <text evidence="2">Belongs to the RIB43A family.</text>
</comment>
<keyword evidence="7" id="KW-0206">Cytoskeleton</keyword>
<keyword evidence="3" id="KW-0963">Cytoplasm</keyword>
<dbReference type="InterPro" id="IPR008805">
    <property type="entry name" value="RIB43A"/>
</dbReference>
<dbReference type="EMBL" id="JADGJD010001867">
    <property type="protein sequence ID" value="KAJ3037094.1"/>
    <property type="molecule type" value="Genomic_DNA"/>
</dbReference>
<evidence type="ECO:0000256" key="7">
    <source>
        <dbReference type="ARBA" id="ARBA00023212"/>
    </source>
</evidence>
<comment type="subunit">
    <text evidence="9">Microtubule inner protein component of sperm flagellar doublet microtubules.</text>
</comment>
<dbReference type="PANTHER" id="PTHR14517:SF6">
    <property type="entry name" value="RE41410P"/>
    <property type="match status" value="1"/>
</dbReference>
<evidence type="ECO:0000256" key="4">
    <source>
        <dbReference type="ARBA" id="ARBA00022846"/>
    </source>
</evidence>
<keyword evidence="12" id="KW-1185">Reference proteome</keyword>
<dbReference type="Proteomes" id="UP001212841">
    <property type="component" value="Unassembled WGS sequence"/>
</dbReference>